<dbReference type="EMBL" id="CABITT030000007">
    <property type="protein sequence ID" value="VVB10071.1"/>
    <property type="molecule type" value="Genomic_DNA"/>
</dbReference>
<proteinExistence type="predicted"/>
<name>A0A565C8V8_9BRAS</name>
<evidence type="ECO:0000313" key="1">
    <source>
        <dbReference type="EMBL" id="VVB10071.1"/>
    </source>
</evidence>
<sequence>MANNSYTNYLDSTNTLFPQQRRVNLQGPRTHTSHRVPSFLAPSTRKGKMAFTGSILIDEEGVSYCPISSYAYDPIREKKLELAEQDIKSLKEENRIIKKDSNSFNEMFTILGATNPTIAEKMRKKRETTTTRGEGTSGISNYFVSRLFDMNSH</sequence>
<accession>A0A565C8V8</accession>
<keyword evidence="2" id="KW-1185">Reference proteome</keyword>
<gene>
    <name evidence="1" type="ORF">ANE_LOCUS20515</name>
</gene>
<dbReference type="AlphaFoldDB" id="A0A565C8V8"/>
<protein>
    <submittedName>
        <fullName evidence="1">Uncharacterized protein</fullName>
    </submittedName>
</protein>
<reference evidence="1" key="1">
    <citation type="submission" date="2019-07" db="EMBL/GenBank/DDBJ databases">
        <authorList>
            <person name="Dittberner H."/>
        </authorList>
    </citation>
    <scope>NUCLEOTIDE SEQUENCE [LARGE SCALE GENOMIC DNA]</scope>
</reference>
<dbReference type="Proteomes" id="UP000489600">
    <property type="component" value="Unassembled WGS sequence"/>
</dbReference>
<comment type="caution">
    <text evidence="1">The sequence shown here is derived from an EMBL/GenBank/DDBJ whole genome shotgun (WGS) entry which is preliminary data.</text>
</comment>
<organism evidence="1 2">
    <name type="scientific">Arabis nemorensis</name>
    <dbReference type="NCBI Taxonomy" id="586526"/>
    <lineage>
        <taxon>Eukaryota</taxon>
        <taxon>Viridiplantae</taxon>
        <taxon>Streptophyta</taxon>
        <taxon>Embryophyta</taxon>
        <taxon>Tracheophyta</taxon>
        <taxon>Spermatophyta</taxon>
        <taxon>Magnoliopsida</taxon>
        <taxon>eudicotyledons</taxon>
        <taxon>Gunneridae</taxon>
        <taxon>Pentapetalae</taxon>
        <taxon>rosids</taxon>
        <taxon>malvids</taxon>
        <taxon>Brassicales</taxon>
        <taxon>Brassicaceae</taxon>
        <taxon>Arabideae</taxon>
        <taxon>Arabis</taxon>
    </lineage>
</organism>
<evidence type="ECO:0000313" key="2">
    <source>
        <dbReference type="Proteomes" id="UP000489600"/>
    </source>
</evidence>